<feature type="compositionally biased region" description="Basic residues" evidence="2">
    <location>
        <begin position="156"/>
        <end position="171"/>
    </location>
</feature>
<feature type="coiled-coil region" evidence="1">
    <location>
        <begin position="320"/>
        <end position="350"/>
    </location>
</feature>
<feature type="compositionally biased region" description="Low complexity" evidence="2">
    <location>
        <begin position="1"/>
        <end position="16"/>
    </location>
</feature>
<dbReference type="EMBL" id="KV876075">
    <property type="protein sequence ID" value="RZR73992.1"/>
    <property type="molecule type" value="Genomic_DNA"/>
</dbReference>
<gene>
    <name evidence="3" type="ORF">BHM03_00030444</name>
</gene>
<evidence type="ECO:0000313" key="3">
    <source>
        <dbReference type="EMBL" id="RZR73992.1"/>
    </source>
</evidence>
<evidence type="ECO:0000256" key="1">
    <source>
        <dbReference type="SAM" id="Coils"/>
    </source>
</evidence>
<dbReference type="Proteomes" id="UP000290560">
    <property type="component" value="Unassembled WGS sequence"/>
</dbReference>
<reference evidence="3" key="1">
    <citation type="journal article" date="2018" name="Data Brief">
        <title>Genome sequence data from 17 accessions of Ensete ventricosum, a staple food crop for millions in Ethiopia.</title>
        <authorList>
            <person name="Yemataw Z."/>
            <person name="Muzemil S."/>
            <person name="Ambachew D."/>
            <person name="Tripathi L."/>
            <person name="Tesfaye K."/>
            <person name="Chala A."/>
            <person name="Farbos A."/>
            <person name="O'Neill P."/>
            <person name="Moore K."/>
            <person name="Grant M."/>
            <person name="Studholme D.J."/>
        </authorList>
    </citation>
    <scope>NUCLEOTIDE SEQUENCE [LARGE SCALE GENOMIC DNA]</scope>
    <source>
        <tissue evidence="3">Leaf</tissue>
    </source>
</reference>
<evidence type="ECO:0000256" key="2">
    <source>
        <dbReference type="SAM" id="MobiDB-lite"/>
    </source>
</evidence>
<feature type="region of interest" description="Disordered" evidence="2">
    <location>
        <begin position="1"/>
        <end position="42"/>
    </location>
</feature>
<protein>
    <submittedName>
        <fullName evidence="3">Uncharacterized protein</fullName>
    </submittedName>
</protein>
<feature type="region of interest" description="Disordered" evidence="2">
    <location>
        <begin position="407"/>
        <end position="444"/>
    </location>
</feature>
<keyword evidence="1" id="KW-0175">Coiled coil</keyword>
<feature type="region of interest" description="Disordered" evidence="2">
    <location>
        <begin position="98"/>
        <end position="201"/>
    </location>
</feature>
<proteinExistence type="predicted"/>
<organism evidence="3">
    <name type="scientific">Ensete ventricosum</name>
    <name type="common">Abyssinian banana</name>
    <name type="synonym">Musa ensete</name>
    <dbReference type="NCBI Taxonomy" id="4639"/>
    <lineage>
        <taxon>Eukaryota</taxon>
        <taxon>Viridiplantae</taxon>
        <taxon>Streptophyta</taxon>
        <taxon>Embryophyta</taxon>
        <taxon>Tracheophyta</taxon>
        <taxon>Spermatophyta</taxon>
        <taxon>Magnoliopsida</taxon>
        <taxon>Liliopsida</taxon>
        <taxon>Zingiberales</taxon>
        <taxon>Musaceae</taxon>
        <taxon>Ensete</taxon>
    </lineage>
</organism>
<feature type="compositionally biased region" description="Low complexity" evidence="2">
    <location>
        <begin position="24"/>
        <end position="36"/>
    </location>
</feature>
<feature type="compositionally biased region" description="Basic and acidic residues" evidence="2">
    <location>
        <begin position="172"/>
        <end position="185"/>
    </location>
</feature>
<accession>A0A445MI91</accession>
<dbReference type="AlphaFoldDB" id="A0A445MI91"/>
<sequence length="444" mass="48833">MTCSDSSSSIKIVPSPGSGGTGLGEPEASSSGASSGPPSPVDARVLRDLEVIKAGHDLYTVMTEGLLDAIRERYSIPTKYGLHVPLKDVFLTCGSGYRPDGSRRSSWNTEGAGGKTLATCSAAPTQGVGEAPPTKAPRSSSKRSSDASIPSDDPARRHKKVKVLSRRHKSRHGEGGSRSHSKGKEPTAYVEEPEGHAKSPDEAGTLVFVCPRSMKDLCRMKVHKDDVGYYALYMSDLAQQDPDKEMRARWENLRNSSKVWRDHAATEEFERGLLHPQLARELYTLSSEVLLARATKEMVLINNLLQDFDALKAGGGPEAVAAAEERVAELERTQQEQTEALQRLDTARKADDDLLKSVKDLESVRAELPKQAIDDYKGSIDFKEGLKRMGRVAYEYDYWVALARFRSSHPDSEVEEDPFTIKPEDDSVPMERQQAFDDSNPPES</sequence>
<name>A0A445MI91_ENSVE</name>